<evidence type="ECO:0000313" key="3">
    <source>
        <dbReference type="EMBL" id="TDG35840.1"/>
    </source>
</evidence>
<feature type="compositionally biased region" description="Basic and acidic residues" evidence="1">
    <location>
        <begin position="17"/>
        <end position="27"/>
    </location>
</feature>
<evidence type="ECO:0000313" key="4">
    <source>
        <dbReference type="Proteomes" id="UP000295668"/>
    </source>
</evidence>
<dbReference type="EMBL" id="SJCY01000007">
    <property type="protein sequence ID" value="TDG35840.1"/>
    <property type="molecule type" value="Genomic_DNA"/>
</dbReference>
<dbReference type="OrthoDB" id="770939at2"/>
<name>A0A4R5MJQ6_9SPHI</name>
<keyword evidence="4" id="KW-1185">Reference proteome</keyword>
<evidence type="ECO:0000256" key="1">
    <source>
        <dbReference type="SAM" id="MobiDB-lite"/>
    </source>
</evidence>
<dbReference type="AlphaFoldDB" id="A0A4R5MJQ6"/>
<keyword evidence="2" id="KW-0812">Transmembrane</keyword>
<feature type="region of interest" description="Disordered" evidence="1">
    <location>
        <begin position="1"/>
        <end position="40"/>
    </location>
</feature>
<gene>
    <name evidence="3" type="ORF">EZJ43_10820</name>
</gene>
<organism evidence="3 4">
    <name type="scientific">Pedobacter changchengzhani</name>
    <dbReference type="NCBI Taxonomy" id="2529274"/>
    <lineage>
        <taxon>Bacteria</taxon>
        <taxon>Pseudomonadati</taxon>
        <taxon>Bacteroidota</taxon>
        <taxon>Sphingobacteriia</taxon>
        <taxon>Sphingobacteriales</taxon>
        <taxon>Sphingobacteriaceae</taxon>
        <taxon>Pedobacter</taxon>
    </lineage>
</organism>
<comment type="caution">
    <text evidence="3">The sequence shown here is derived from an EMBL/GenBank/DDBJ whole genome shotgun (WGS) entry which is preliminary data.</text>
</comment>
<keyword evidence="2" id="KW-1133">Transmembrane helix</keyword>
<evidence type="ECO:0000256" key="2">
    <source>
        <dbReference type="SAM" id="Phobius"/>
    </source>
</evidence>
<protein>
    <submittedName>
        <fullName evidence="3">Uncharacterized protein</fullName>
    </submittedName>
</protein>
<reference evidence="3 4" key="1">
    <citation type="submission" date="2019-02" db="EMBL/GenBank/DDBJ databases">
        <title>Pedobacter sp. nov., a novel speices isolated from soil of pinguins habitat in Antarcitica.</title>
        <authorList>
            <person name="He R.-H."/>
        </authorList>
    </citation>
    <scope>NUCLEOTIDE SEQUENCE [LARGE SCALE GENOMIC DNA]</scope>
    <source>
        <strain evidence="3 4">E01020</strain>
    </source>
</reference>
<proteinExistence type="predicted"/>
<accession>A0A4R5MJQ6</accession>
<keyword evidence="2" id="KW-0472">Membrane</keyword>
<feature type="transmembrane region" description="Helical" evidence="2">
    <location>
        <begin position="48"/>
        <end position="67"/>
    </location>
</feature>
<dbReference type="Proteomes" id="UP000295668">
    <property type="component" value="Unassembled WGS sequence"/>
</dbReference>
<sequence>MENTEPKNNDLGQDAPKPIENDYELHKANPGPAEPAVTEKNENGAGKALIWVIPILVIALLIWWFIFRK</sequence>
<dbReference type="RefSeq" id="WP_133262731.1">
    <property type="nucleotide sequence ID" value="NZ_SJCY01000007.1"/>
</dbReference>